<keyword evidence="8" id="KW-0249">Electron transport</keyword>
<evidence type="ECO:0000256" key="4">
    <source>
        <dbReference type="ARBA" id="ARBA00022475"/>
    </source>
</evidence>
<dbReference type="GO" id="GO:0009055">
    <property type="term" value="F:electron transfer activity"/>
    <property type="evidence" value="ECO:0007669"/>
    <property type="project" value="InterPro"/>
</dbReference>
<evidence type="ECO:0000256" key="2">
    <source>
        <dbReference type="ARBA" id="ARBA00004651"/>
    </source>
</evidence>
<keyword evidence="3" id="KW-0813">Transport</keyword>
<dbReference type="SUPFAM" id="SSF81342">
    <property type="entry name" value="Transmembrane di-heme cytochromes"/>
    <property type="match status" value="1"/>
</dbReference>
<evidence type="ECO:0000256" key="1">
    <source>
        <dbReference type="ARBA" id="ARBA00001970"/>
    </source>
</evidence>
<dbReference type="PANTHER" id="PTHR30529">
    <property type="entry name" value="CYTOCHROME B561"/>
    <property type="match status" value="1"/>
</dbReference>
<dbReference type="EMBL" id="SNYK01000009">
    <property type="protein sequence ID" value="TDQ37062.1"/>
    <property type="molecule type" value="Genomic_DNA"/>
</dbReference>
<dbReference type="GO" id="GO:0046872">
    <property type="term" value="F:metal ion binding"/>
    <property type="evidence" value="ECO:0007669"/>
    <property type="project" value="UniProtKB-KW"/>
</dbReference>
<evidence type="ECO:0000256" key="7">
    <source>
        <dbReference type="ARBA" id="ARBA00022723"/>
    </source>
</evidence>
<evidence type="ECO:0000256" key="9">
    <source>
        <dbReference type="ARBA" id="ARBA00022989"/>
    </source>
</evidence>
<keyword evidence="5" id="KW-0349">Heme</keyword>
<protein>
    <submittedName>
        <fullName evidence="15">Cytochrome b561</fullName>
    </submittedName>
</protein>
<keyword evidence="16" id="KW-1185">Reference proteome</keyword>
<comment type="subcellular location">
    <subcellularLocation>
        <location evidence="2">Cell membrane</location>
        <topology evidence="2">Multi-pass membrane protein</topology>
    </subcellularLocation>
</comment>
<keyword evidence="4" id="KW-1003">Cell membrane</keyword>
<dbReference type="Proteomes" id="UP000294575">
    <property type="component" value="Unassembled WGS sequence"/>
</dbReference>
<evidence type="ECO:0000256" key="8">
    <source>
        <dbReference type="ARBA" id="ARBA00022982"/>
    </source>
</evidence>
<feature type="domain" description="Cytochrome b561 bacterial/Ni-hydrogenase" evidence="14">
    <location>
        <begin position="9"/>
        <end position="177"/>
    </location>
</feature>
<feature type="transmembrane region" description="Helical" evidence="13">
    <location>
        <begin position="50"/>
        <end position="69"/>
    </location>
</feature>
<feature type="transmembrane region" description="Helical" evidence="13">
    <location>
        <begin position="146"/>
        <end position="166"/>
    </location>
</feature>
<evidence type="ECO:0000256" key="3">
    <source>
        <dbReference type="ARBA" id="ARBA00022448"/>
    </source>
</evidence>
<organism evidence="15 16">
    <name type="scientific">Thiopseudomonas denitrificans</name>
    <dbReference type="NCBI Taxonomy" id="1501432"/>
    <lineage>
        <taxon>Bacteria</taxon>
        <taxon>Pseudomonadati</taxon>
        <taxon>Pseudomonadota</taxon>
        <taxon>Gammaproteobacteria</taxon>
        <taxon>Pseudomonadales</taxon>
        <taxon>Pseudomonadaceae</taxon>
        <taxon>Thiopseudomonas</taxon>
    </lineage>
</organism>
<evidence type="ECO:0000259" key="14">
    <source>
        <dbReference type="Pfam" id="PF01292"/>
    </source>
</evidence>
<keyword evidence="10" id="KW-0408">Iron</keyword>
<keyword evidence="11 13" id="KW-0472">Membrane</keyword>
<keyword evidence="6 13" id="KW-0812">Transmembrane</keyword>
<dbReference type="GO" id="GO:0005886">
    <property type="term" value="C:plasma membrane"/>
    <property type="evidence" value="ECO:0007669"/>
    <property type="project" value="UniProtKB-SubCell"/>
</dbReference>
<keyword evidence="9 13" id="KW-1133">Transmembrane helix</keyword>
<feature type="transmembrane region" description="Helical" evidence="13">
    <location>
        <begin position="16"/>
        <end position="38"/>
    </location>
</feature>
<reference evidence="15 16" key="1">
    <citation type="submission" date="2019-03" db="EMBL/GenBank/DDBJ databases">
        <title>Genomic Encyclopedia of Type Strains, Phase IV (KMG-IV): sequencing the most valuable type-strain genomes for metagenomic binning, comparative biology and taxonomic classification.</title>
        <authorList>
            <person name="Goeker M."/>
        </authorList>
    </citation>
    <scope>NUCLEOTIDE SEQUENCE [LARGE SCALE GENOMIC DNA]</scope>
    <source>
        <strain evidence="15 16">DSM 28679</strain>
    </source>
</reference>
<comment type="cofactor">
    <cofactor evidence="1">
        <name>heme b</name>
        <dbReference type="ChEBI" id="CHEBI:60344"/>
    </cofactor>
</comment>
<name>A0A4R6TWF7_9GAMM</name>
<comment type="caution">
    <text evidence="15">The sequence shown here is derived from an EMBL/GenBank/DDBJ whole genome shotgun (WGS) entry which is preliminary data.</text>
</comment>
<evidence type="ECO:0000256" key="10">
    <source>
        <dbReference type="ARBA" id="ARBA00023004"/>
    </source>
</evidence>
<evidence type="ECO:0000313" key="16">
    <source>
        <dbReference type="Proteomes" id="UP000294575"/>
    </source>
</evidence>
<proteinExistence type="inferred from homology"/>
<dbReference type="PANTHER" id="PTHR30529:SF1">
    <property type="entry name" value="CYTOCHROME B561 HOMOLOG 2"/>
    <property type="match status" value="1"/>
</dbReference>
<evidence type="ECO:0000256" key="11">
    <source>
        <dbReference type="ARBA" id="ARBA00023136"/>
    </source>
</evidence>
<dbReference type="GO" id="GO:0022904">
    <property type="term" value="P:respiratory electron transport chain"/>
    <property type="evidence" value="ECO:0007669"/>
    <property type="project" value="InterPro"/>
</dbReference>
<dbReference type="RefSeq" id="WP_101497055.1">
    <property type="nucleotide sequence ID" value="NZ_LNJZ01000008.1"/>
</dbReference>
<sequence length="180" mass="19951">MQDLAPQPRHDFFTRLLHWLIAVLLVAVFALGLWLASLGLFDSRQAGVGLWHKSLGVLVGVLMLLRLFWRWRQPALPAIGSRLEQRLARLVQGGLYVLVLLAACSGYLLATGSGRALEWFGVLHVPALFALGSGTLDLVRQVHEAAAWLLVALTVLHVLAVFKHQLLDRDPLLQRMSGKK</sequence>
<dbReference type="Pfam" id="PF01292">
    <property type="entry name" value="Ni_hydr_CYTB"/>
    <property type="match status" value="1"/>
</dbReference>
<dbReference type="InterPro" id="IPR011577">
    <property type="entry name" value="Cyt_b561_bac/Ni-Hgenase"/>
</dbReference>
<accession>A0A4R6TWF7</accession>
<dbReference type="AlphaFoldDB" id="A0A4R6TWF7"/>
<dbReference type="GO" id="GO:0020037">
    <property type="term" value="F:heme binding"/>
    <property type="evidence" value="ECO:0007669"/>
    <property type="project" value="TreeGrafter"/>
</dbReference>
<comment type="similarity">
    <text evidence="12">Belongs to the cytochrome b561 family.</text>
</comment>
<evidence type="ECO:0000256" key="13">
    <source>
        <dbReference type="SAM" id="Phobius"/>
    </source>
</evidence>
<evidence type="ECO:0000256" key="12">
    <source>
        <dbReference type="ARBA" id="ARBA00037975"/>
    </source>
</evidence>
<evidence type="ECO:0000256" key="6">
    <source>
        <dbReference type="ARBA" id="ARBA00022692"/>
    </source>
</evidence>
<gene>
    <name evidence="15" type="ORF">DFQ45_10961</name>
</gene>
<dbReference type="OrthoDB" id="9793784at2"/>
<feature type="transmembrane region" description="Helical" evidence="13">
    <location>
        <begin position="90"/>
        <end position="110"/>
    </location>
</feature>
<evidence type="ECO:0000256" key="5">
    <source>
        <dbReference type="ARBA" id="ARBA00022617"/>
    </source>
</evidence>
<keyword evidence="7" id="KW-0479">Metal-binding</keyword>
<dbReference type="Gene3D" id="1.20.950.20">
    <property type="entry name" value="Transmembrane di-heme cytochromes, Chain C"/>
    <property type="match status" value="2"/>
</dbReference>
<dbReference type="InterPro" id="IPR016174">
    <property type="entry name" value="Di-haem_cyt_TM"/>
</dbReference>
<dbReference type="InterPro" id="IPR052168">
    <property type="entry name" value="Cytochrome_b561_oxidase"/>
</dbReference>
<evidence type="ECO:0000313" key="15">
    <source>
        <dbReference type="EMBL" id="TDQ37062.1"/>
    </source>
</evidence>